<dbReference type="STRING" id="1515612.SKP52_18885"/>
<dbReference type="Proteomes" id="UP000030907">
    <property type="component" value="Chromosome"/>
</dbReference>
<feature type="domain" description="VOC" evidence="1">
    <location>
        <begin position="22"/>
        <end position="138"/>
    </location>
</feature>
<keyword evidence="3" id="KW-1185">Reference proteome</keyword>
<evidence type="ECO:0000259" key="1">
    <source>
        <dbReference type="PROSITE" id="PS51819"/>
    </source>
</evidence>
<dbReference type="SUPFAM" id="SSF54593">
    <property type="entry name" value="Glyoxalase/Bleomycin resistance protein/Dihydroxybiphenyl dioxygenase"/>
    <property type="match status" value="1"/>
</dbReference>
<proteinExistence type="predicted"/>
<evidence type="ECO:0000313" key="3">
    <source>
        <dbReference type="Proteomes" id="UP000030907"/>
    </source>
</evidence>
<dbReference type="InterPro" id="IPR029068">
    <property type="entry name" value="Glyas_Bleomycin-R_OHBP_Dase"/>
</dbReference>
<dbReference type="Gene3D" id="3.10.180.10">
    <property type="entry name" value="2,3-Dihydroxybiphenyl 1,2-Dioxygenase, domain 1"/>
    <property type="match status" value="1"/>
</dbReference>
<dbReference type="InterPro" id="IPR004360">
    <property type="entry name" value="Glyas_Fos-R_dOase_dom"/>
</dbReference>
<dbReference type="HOGENOM" id="CLU_046006_10_6_5"/>
<dbReference type="PROSITE" id="PS51819">
    <property type="entry name" value="VOC"/>
    <property type="match status" value="1"/>
</dbReference>
<keyword evidence="2" id="KW-0223">Dioxygenase</keyword>
<protein>
    <submittedName>
        <fullName evidence="2">Glyoxalase/bleomycin resistance protein/dioxygenase</fullName>
    </submittedName>
</protein>
<organism evidence="2 3">
    <name type="scientific">Sphingopyxis fribergensis</name>
    <dbReference type="NCBI Taxonomy" id="1515612"/>
    <lineage>
        <taxon>Bacteria</taxon>
        <taxon>Pseudomonadati</taxon>
        <taxon>Pseudomonadota</taxon>
        <taxon>Alphaproteobacteria</taxon>
        <taxon>Sphingomonadales</taxon>
        <taxon>Sphingomonadaceae</taxon>
        <taxon>Sphingopyxis</taxon>
    </lineage>
</organism>
<name>A0A0A7PKN8_9SPHN</name>
<gene>
    <name evidence="2" type="ORF">SKP52_18885</name>
</gene>
<dbReference type="EMBL" id="CP009122">
    <property type="protein sequence ID" value="AJA10646.1"/>
    <property type="molecule type" value="Genomic_DNA"/>
</dbReference>
<dbReference type="CDD" id="cd06587">
    <property type="entry name" value="VOC"/>
    <property type="match status" value="1"/>
</dbReference>
<dbReference type="KEGG" id="sphk:SKP52_18885"/>
<reference evidence="2 3" key="1">
    <citation type="journal article" date="2015" name="Int. J. Syst. Evol. Microbiol.">
        <title>Description of Sphingopyxis fribergensis sp. nov. - a soil bacterium with the ability to degrade styrene and phenylacetic acid.</title>
        <authorList>
            <person name="Oelschlagel M."/>
            <person name="Ruckert C."/>
            <person name="Kalinowski J."/>
            <person name="Schmidt G."/>
            <person name="Schlomann M."/>
            <person name="Tischler D."/>
        </authorList>
    </citation>
    <scope>NUCLEOTIDE SEQUENCE [LARGE SCALE GENOMIC DNA]</scope>
    <source>
        <strain evidence="2 3">Kp5.2</strain>
    </source>
</reference>
<dbReference type="Pfam" id="PF00903">
    <property type="entry name" value="Glyoxalase"/>
    <property type="match status" value="1"/>
</dbReference>
<dbReference type="AlphaFoldDB" id="A0A0A7PKN8"/>
<dbReference type="GO" id="GO:0051213">
    <property type="term" value="F:dioxygenase activity"/>
    <property type="evidence" value="ECO:0007669"/>
    <property type="project" value="UniProtKB-KW"/>
</dbReference>
<evidence type="ECO:0000313" key="2">
    <source>
        <dbReference type="EMBL" id="AJA10646.1"/>
    </source>
</evidence>
<sequence length="142" mass="15376">MGLAILAPADRLAKREEYMALQIGSELTCSMGVKDMTASITWYERVMHCKLLYRADEIGWCELATPIAGVNIGLSQVENVVQGGGATNVFEVADIDAAKAHLDAEAVRQDGDIQHIPGLVKLITFYDPDGNAFMFSQSEIAA</sequence>
<keyword evidence="2" id="KW-0560">Oxidoreductase</keyword>
<accession>A0A0A7PKN8</accession>
<dbReference type="InterPro" id="IPR037523">
    <property type="entry name" value="VOC_core"/>
</dbReference>